<feature type="compositionally biased region" description="Low complexity" evidence="2">
    <location>
        <begin position="186"/>
        <end position="198"/>
    </location>
</feature>
<protein>
    <submittedName>
        <fullName evidence="5">RlpA-like double-psi beta-barrel-protein domain-containing protein-containing protein</fullName>
    </submittedName>
</protein>
<feature type="chain" id="PRO_5041321996" evidence="3">
    <location>
        <begin position="22"/>
        <end position="264"/>
    </location>
</feature>
<feature type="compositionally biased region" description="Low complexity" evidence="2">
    <location>
        <begin position="140"/>
        <end position="159"/>
    </location>
</feature>
<keyword evidence="6" id="KW-1185">Reference proteome</keyword>
<feature type="compositionally biased region" description="Polar residues" evidence="2">
    <location>
        <begin position="237"/>
        <end position="249"/>
    </location>
</feature>
<evidence type="ECO:0000256" key="2">
    <source>
        <dbReference type="SAM" id="MobiDB-lite"/>
    </source>
</evidence>
<gene>
    <name evidence="5" type="ORF">F5878DRAFT_642359</name>
</gene>
<dbReference type="PANTHER" id="PTHR31836:SF28">
    <property type="entry name" value="SRCR DOMAIN-CONTAINING PROTEIN-RELATED"/>
    <property type="match status" value="1"/>
</dbReference>
<dbReference type="CDD" id="cd22191">
    <property type="entry name" value="DPBB_RlpA_EXP_N-like"/>
    <property type="match status" value="1"/>
</dbReference>
<organism evidence="5 6">
    <name type="scientific">Lentinula raphanica</name>
    <dbReference type="NCBI Taxonomy" id="153919"/>
    <lineage>
        <taxon>Eukaryota</taxon>
        <taxon>Fungi</taxon>
        <taxon>Dikarya</taxon>
        <taxon>Basidiomycota</taxon>
        <taxon>Agaricomycotina</taxon>
        <taxon>Agaricomycetes</taxon>
        <taxon>Agaricomycetidae</taxon>
        <taxon>Agaricales</taxon>
        <taxon>Marasmiineae</taxon>
        <taxon>Omphalotaceae</taxon>
        <taxon>Lentinula</taxon>
    </lineage>
</organism>
<dbReference type="Gene3D" id="2.40.40.10">
    <property type="entry name" value="RlpA-like domain"/>
    <property type="match status" value="1"/>
</dbReference>
<keyword evidence="1 3" id="KW-0732">Signal</keyword>
<dbReference type="PANTHER" id="PTHR31836">
    <property type="match status" value="1"/>
</dbReference>
<feature type="domain" description="RlpA-like protein double-psi beta-barrel" evidence="4">
    <location>
        <begin position="35"/>
        <end position="128"/>
    </location>
</feature>
<feature type="compositionally biased region" description="Polar residues" evidence="2">
    <location>
        <begin position="165"/>
        <end position="175"/>
    </location>
</feature>
<evidence type="ECO:0000259" key="4">
    <source>
        <dbReference type="Pfam" id="PF03330"/>
    </source>
</evidence>
<accession>A0AA38P8B5</accession>
<reference evidence="5" key="1">
    <citation type="submission" date="2022-08" db="EMBL/GenBank/DDBJ databases">
        <authorList>
            <consortium name="DOE Joint Genome Institute"/>
            <person name="Min B."/>
            <person name="Riley R."/>
            <person name="Sierra-Patev S."/>
            <person name="Naranjo-Ortiz M."/>
            <person name="Looney B."/>
            <person name="Konkel Z."/>
            <person name="Slot J.C."/>
            <person name="Sakamoto Y."/>
            <person name="Steenwyk J.L."/>
            <person name="Rokas A."/>
            <person name="Carro J."/>
            <person name="Camarero S."/>
            <person name="Ferreira P."/>
            <person name="Molpeceres G."/>
            <person name="Ruiz-Duenas F.J."/>
            <person name="Serrano A."/>
            <person name="Henrissat B."/>
            <person name="Drula E."/>
            <person name="Hughes K.W."/>
            <person name="Mata J.L."/>
            <person name="Ishikawa N.K."/>
            <person name="Vargas-Isla R."/>
            <person name="Ushijima S."/>
            <person name="Smith C.A."/>
            <person name="Ahrendt S."/>
            <person name="Andreopoulos W."/>
            <person name="He G."/>
            <person name="Labutti K."/>
            <person name="Lipzen A."/>
            <person name="Ng V."/>
            <person name="Sandor L."/>
            <person name="Barry K."/>
            <person name="Martinez A.T."/>
            <person name="Xiao Y."/>
            <person name="Gibbons J.G."/>
            <person name="Terashima K."/>
            <person name="Hibbett D.S."/>
            <person name="Grigoriev I.V."/>
        </authorList>
    </citation>
    <scope>NUCLEOTIDE SEQUENCE</scope>
    <source>
        <strain evidence="5">TFB9207</strain>
    </source>
</reference>
<feature type="compositionally biased region" description="Polar residues" evidence="2">
    <location>
        <begin position="217"/>
        <end position="230"/>
    </location>
</feature>
<name>A0AA38P8B5_9AGAR</name>
<feature type="signal peptide" evidence="3">
    <location>
        <begin position="1"/>
        <end position="21"/>
    </location>
</feature>
<dbReference type="InterPro" id="IPR051477">
    <property type="entry name" value="Expansin_CellWall"/>
</dbReference>
<dbReference type="Proteomes" id="UP001163846">
    <property type="component" value="Unassembled WGS sequence"/>
</dbReference>
<dbReference type="AlphaFoldDB" id="A0AA38P8B5"/>
<dbReference type="Pfam" id="PF03330">
    <property type="entry name" value="DPBB_1"/>
    <property type="match status" value="1"/>
</dbReference>
<proteinExistence type="predicted"/>
<dbReference type="SUPFAM" id="SSF50685">
    <property type="entry name" value="Barwin-like endoglucanases"/>
    <property type="match status" value="1"/>
</dbReference>
<evidence type="ECO:0000313" key="5">
    <source>
        <dbReference type="EMBL" id="KAJ3837970.1"/>
    </source>
</evidence>
<feature type="region of interest" description="Disordered" evidence="2">
    <location>
        <begin position="136"/>
        <end position="251"/>
    </location>
</feature>
<evidence type="ECO:0000256" key="1">
    <source>
        <dbReference type="ARBA" id="ARBA00022729"/>
    </source>
</evidence>
<sequence>MVYLFTLPVALSLGLLTFTTARPIPRATDFSGGTGQGTYYDTGLTSCGQTYTDSDLIVALSHLFYDSYPGATANPNNNPVCGKKLTAHYQGKSVTVTVADRCTGCAMYDLDFTPTAFQALADLSVGRISGVVWSFDDDSGSSGSTTSSDDSSSSTGSTDDGSESAGANSARSLIVTSGDFPAQGASGSDSSSSPPGGSEKLDSSSVNSAGPIAEPSPASTITARSPSPTISDRDMPNHSSAATVSTNAGQRRRSVWARELAFTL</sequence>
<evidence type="ECO:0000256" key="3">
    <source>
        <dbReference type="SAM" id="SignalP"/>
    </source>
</evidence>
<dbReference type="EMBL" id="MU806211">
    <property type="protein sequence ID" value="KAJ3837970.1"/>
    <property type="molecule type" value="Genomic_DNA"/>
</dbReference>
<comment type="caution">
    <text evidence="5">The sequence shown here is derived from an EMBL/GenBank/DDBJ whole genome shotgun (WGS) entry which is preliminary data.</text>
</comment>
<dbReference type="InterPro" id="IPR009009">
    <property type="entry name" value="RlpA-like_DPBB"/>
</dbReference>
<dbReference type="InterPro" id="IPR036908">
    <property type="entry name" value="RlpA-like_sf"/>
</dbReference>
<evidence type="ECO:0000313" key="6">
    <source>
        <dbReference type="Proteomes" id="UP001163846"/>
    </source>
</evidence>